<proteinExistence type="predicted"/>
<dbReference type="Proteomes" id="UP001156690">
    <property type="component" value="Unassembled WGS sequence"/>
</dbReference>
<protein>
    <submittedName>
        <fullName evidence="1">Uncharacterized protein</fullName>
    </submittedName>
</protein>
<dbReference type="AlphaFoldDB" id="A0AAV5NQL0"/>
<dbReference type="RefSeq" id="WP_126606835.1">
    <property type="nucleotide sequence ID" value="NZ_AP025144.1"/>
</dbReference>
<organism evidence="1 2">
    <name type="scientific">Vibrio penaeicida</name>
    <dbReference type="NCBI Taxonomy" id="104609"/>
    <lineage>
        <taxon>Bacteria</taxon>
        <taxon>Pseudomonadati</taxon>
        <taxon>Pseudomonadota</taxon>
        <taxon>Gammaproteobacteria</taxon>
        <taxon>Vibrionales</taxon>
        <taxon>Vibrionaceae</taxon>
        <taxon>Vibrio</taxon>
    </lineage>
</organism>
<sequence>MADIVTIGTALTSLKTAVELAKAVRTSASTLEQAEVNLQIADLISALADARIEVSEIQTLLLEKDELISKLQKEVENKGNTIYEKPYYWLETNGQKEGPYCQRCKDVDELLVRLQRASSKGRWACRSCKEIYIDSSYVAPPKRKRVVSTGLGSRW</sequence>
<dbReference type="EMBL" id="BSNX01000020">
    <property type="protein sequence ID" value="GLQ72710.1"/>
    <property type="molecule type" value="Genomic_DNA"/>
</dbReference>
<accession>A0AAV5NQL0</accession>
<gene>
    <name evidence="1" type="ORF">GCM10007932_20700</name>
</gene>
<reference evidence="2" key="1">
    <citation type="journal article" date="2019" name="Int. J. Syst. Evol. Microbiol.">
        <title>The Global Catalogue of Microorganisms (GCM) 10K type strain sequencing project: providing services to taxonomists for standard genome sequencing and annotation.</title>
        <authorList>
            <consortium name="The Broad Institute Genomics Platform"/>
            <consortium name="The Broad Institute Genome Sequencing Center for Infectious Disease"/>
            <person name="Wu L."/>
            <person name="Ma J."/>
        </authorList>
    </citation>
    <scope>NUCLEOTIDE SEQUENCE [LARGE SCALE GENOMIC DNA]</scope>
    <source>
        <strain evidence="2">NBRC 15640</strain>
    </source>
</reference>
<keyword evidence="2" id="KW-1185">Reference proteome</keyword>
<name>A0AAV5NQL0_9VIBR</name>
<evidence type="ECO:0000313" key="1">
    <source>
        <dbReference type="EMBL" id="GLQ72710.1"/>
    </source>
</evidence>
<evidence type="ECO:0000313" key="2">
    <source>
        <dbReference type="Proteomes" id="UP001156690"/>
    </source>
</evidence>
<comment type="caution">
    <text evidence="1">The sequence shown here is derived from an EMBL/GenBank/DDBJ whole genome shotgun (WGS) entry which is preliminary data.</text>
</comment>